<evidence type="ECO:0000256" key="2">
    <source>
        <dbReference type="SAM" id="SignalP"/>
    </source>
</evidence>
<dbReference type="GO" id="GO:0005829">
    <property type="term" value="C:cytosol"/>
    <property type="evidence" value="ECO:0007669"/>
    <property type="project" value="TreeGrafter"/>
</dbReference>
<sequence length="985" mass="103248">MTRPAGRLASGCSFRTRNRPTSRLPSVLAVGALMVALGAAPTHARSAAPAPVADPASLVNPFIGTAHSANDFPGADTPFGMVQWSPDTPHRPDGGGYSYGDSSITGFSLTHIAGPGCRAAGDIPVLPTVGTLDTNATDSFSHPNETASPGSYTVSLDNGVRTELTATTRSGMARFTFPATSQANLLFKLTGSQGGDTATRFDVVSDKEVSGQVTSGNFCGTHNSYAVYFDMVFDRPFGHSGTVTATATLPSPTKEASPNAPEAPNKPVPHGTLPRAGHAFSPRATGNDGYVTFDTTAHQAVQAKVGLSYVSVADAVGNREAENRAWDFAGVRSSAHKSWNSLLGRVRITGGTRGEQTVFYTALYHALLHPNVISDSNRDYPGFDGRTHTVDPGHGAAYANYSGWDVYRSQAQLEALIAPQAASDTAQSMVDDYRQTGLFPKWSENNGETYIMVGDPADEIIADYYAFGARHFDTATALRAMVAEATGANGNRPGLNYLEQLGWLPRNGKYGCCNYYGPVSTTLEYDSADFAVSALAGALGDRADQRRFVNRAQNWRNLFHFGSGFLRPRDASGTWTAGFSPTSGKYFVEGDSWQYTPMVPFNLRGLAIAMGGRSAMAKFLDTDLSSLTGAGGHTDLGNEPSLNIPWEYDYIGLPHRTQQVVRQVQDQIWTDSPSGLAGNDDLGEMSSWFVWSALGMYPETPGTADLALGSPLFPRAVLTLPSGHTLTINGTGAADVAPYVQSATWRGAAWNKAYAPAGAVTSGGTLTFRLGTSPNPSWASAASAAPSSYPGAPTFTGVGVSGDSSASSADFDGAGYSYSADALAADGVAPGSRMTVDGVSFTWPDVAAGAPDNYEANGQTVRVSGSGTLSFLGAANNGPSSGTAVVTYTDGTTQQVTVHFSDWTLNAGRSTPLPDNTVAATTPYRNHSAAPRDDTRTYLFTTTPVALAPGRTVGSVRLPSDVGTGGLHVFALGFGSGHHPTEGAR</sequence>
<dbReference type="Pfam" id="PF07971">
    <property type="entry name" value="Glyco_hydro_92"/>
    <property type="match status" value="1"/>
</dbReference>
<dbReference type="GO" id="GO:0030246">
    <property type="term" value="F:carbohydrate binding"/>
    <property type="evidence" value="ECO:0007669"/>
    <property type="project" value="InterPro"/>
</dbReference>
<dbReference type="Gene3D" id="1.20.1050.60">
    <property type="entry name" value="alpha-1,2-mannosidase"/>
    <property type="match status" value="1"/>
</dbReference>
<dbReference type="Gene3D" id="3.30.2080.10">
    <property type="entry name" value="GH92 mannosidase domain"/>
    <property type="match status" value="1"/>
</dbReference>
<dbReference type="InterPro" id="IPR005887">
    <property type="entry name" value="GH92_a_mannosidase_put"/>
</dbReference>
<evidence type="ECO:0008006" key="7">
    <source>
        <dbReference type="Google" id="ProtNLM"/>
    </source>
</evidence>
<dbReference type="PANTHER" id="PTHR12143">
    <property type="entry name" value="PEPTIDE N-GLYCANASE PNGASE -RELATED"/>
    <property type="match status" value="1"/>
</dbReference>
<dbReference type="KEGG" id="sgs:AVL59_28970"/>
<dbReference type="Pfam" id="PF17678">
    <property type="entry name" value="Glyco_hydro_92N"/>
    <property type="match status" value="1"/>
</dbReference>
<feature type="signal peptide" evidence="2">
    <location>
        <begin position="1"/>
        <end position="44"/>
    </location>
</feature>
<dbReference type="AlphaFoldDB" id="A0A1B1BDI1"/>
<dbReference type="GO" id="GO:0000224">
    <property type="term" value="F:peptide-N4-(N-acetyl-beta-glucosaminyl)asparagine amidase activity"/>
    <property type="evidence" value="ECO:0007669"/>
    <property type="project" value="TreeGrafter"/>
</dbReference>
<accession>A0A1B1BDI1</accession>
<dbReference type="NCBIfam" id="NF035929">
    <property type="entry name" value="lectin_1"/>
    <property type="match status" value="1"/>
</dbReference>
<dbReference type="Gene3D" id="1.20.1610.10">
    <property type="entry name" value="alpha-1,2-mannosidases domains"/>
    <property type="match status" value="1"/>
</dbReference>
<dbReference type="Gene3D" id="2.70.98.10">
    <property type="match status" value="1"/>
</dbReference>
<evidence type="ECO:0000259" key="3">
    <source>
        <dbReference type="Pfam" id="PF07971"/>
    </source>
</evidence>
<dbReference type="InterPro" id="IPR041371">
    <property type="entry name" value="GH92_N"/>
</dbReference>
<dbReference type="SUPFAM" id="SSF48208">
    <property type="entry name" value="Six-hairpin glycosidases"/>
    <property type="match status" value="1"/>
</dbReference>
<evidence type="ECO:0000256" key="1">
    <source>
        <dbReference type="SAM" id="MobiDB-lite"/>
    </source>
</evidence>
<organism evidence="5 6">
    <name type="scientific">Streptomyces griseochromogenes</name>
    <dbReference type="NCBI Taxonomy" id="68214"/>
    <lineage>
        <taxon>Bacteria</taxon>
        <taxon>Bacillati</taxon>
        <taxon>Actinomycetota</taxon>
        <taxon>Actinomycetes</taxon>
        <taxon>Kitasatosporales</taxon>
        <taxon>Streptomycetaceae</taxon>
        <taxon>Streptomyces</taxon>
    </lineage>
</organism>
<dbReference type="InterPro" id="IPR008928">
    <property type="entry name" value="6-hairpin_glycosidase_sf"/>
</dbReference>
<feature type="region of interest" description="Disordered" evidence="1">
    <location>
        <begin position="244"/>
        <end position="281"/>
    </location>
</feature>
<proteinExistence type="predicted"/>
<dbReference type="STRING" id="68214.AVL59_28970"/>
<dbReference type="PANTHER" id="PTHR12143:SF39">
    <property type="entry name" value="SECRETED PROTEIN"/>
    <property type="match status" value="1"/>
</dbReference>
<name>A0A1B1BDI1_9ACTN</name>
<dbReference type="InterPro" id="IPR014718">
    <property type="entry name" value="GH-type_carb-bd"/>
</dbReference>
<feature type="chain" id="PRO_5038499258" description="Alpha-mannosidase" evidence="2">
    <location>
        <begin position="45"/>
        <end position="985"/>
    </location>
</feature>
<keyword evidence="2" id="KW-0732">Signal</keyword>
<evidence type="ECO:0000313" key="5">
    <source>
        <dbReference type="EMBL" id="ANP56857.1"/>
    </source>
</evidence>
<evidence type="ECO:0000313" key="6">
    <source>
        <dbReference type="Proteomes" id="UP000092659"/>
    </source>
</evidence>
<feature type="domain" description="Glycosyl hydrolase family 92" evidence="3">
    <location>
        <begin position="315"/>
        <end position="771"/>
    </location>
</feature>
<dbReference type="EMBL" id="CP016279">
    <property type="protein sequence ID" value="ANP56857.1"/>
    <property type="molecule type" value="Genomic_DNA"/>
</dbReference>
<dbReference type="InterPro" id="IPR050883">
    <property type="entry name" value="PNGase"/>
</dbReference>
<evidence type="ECO:0000259" key="4">
    <source>
        <dbReference type="Pfam" id="PF17678"/>
    </source>
</evidence>
<dbReference type="FunFam" id="3.30.2080.10:FF:000001">
    <property type="entry name" value="Alpha-1,2-mannosidase subfamily"/>
    <property type="match status" value="1"/>
</dbReference>
<protein>
    <recommendedName>
        <fullName evidence="7">Alpha-mannosidase</fullName>
    </recommendedName>
</protein>
<dbReference type="Proteomes" id="UP000092659">
    <property type="component" value="Chromosome"/>
</dbReference>
<feature type="compositionally biased region" description="Polar residues" evidence="1">
    <location>
        <begin position="244"/>
        <end position="256"/>
    </location>
</feature>
<dbReference type="GO" id="GO:0005975">
    <property type="term" value="P:carbohydrate metabolic process"/>
    <property type="evidence" value="ECO:0007669"/>
    <property type="project" value="InterPro"/>
</dbReference>
<dbReference type="NCBIfam" id="TIGR01180">
    <property type="entry name" value="aman2_put"/>
    <property type="match status" value="1"/>
</dbReference>
<feature type="domain" description="Glycosyl hydrolase family 92 N-terminal" evidence="4">
    <location>
        <begin position="58"/>
        <end position="308"/>
    </location>
</feature>
<reference evidence="5 6" key="1">
    <citation type="submission" date="2016-06" db="EMBL/GenBank/DDBJ databases">
        <title>Complete genome sequence of Streptomyces griseochromogenes ATCC 14511, the Blasticidin S producer.</title>
        <authorList>
            <person name="Wu L."/>
        </authorList>
    </citation>
    <scope>NUCLEOTIDE SEQUENCE [LARGE SCALE GENOMIC DNA]</scope>
    <source>
        <strain evidence="5 6">ATCC 14511</strain>
    </source>
</reference>
<gene>
    <name evidence="5" type="ORF">AVL59_28970</name>
</gene>
<dbReference type="GO" id="GO:0006516">
    <property type="term" value="P:glycoprotein catabolic process"/>
    <property type="evidence" value="ECO:0007669"/>
    <property type="project" value="TreeGrafter"/>
</dbReference>
<dbReference type="InterPro" id="IPR012939">
    <property type="entry name" value="Glyco_hydro_92"/>
</dbReference>